<dbReference type="Proteomes" id="UP000320722">
    <property type="component" value="Chromosome"/>
</dbReference>
<protein>
    <submittedName>
        <fullName evidence="3">Trehalose utilization</fullName>
    </submittedName>
</protein>
<dbReference type="EMBL" id="CP036347">
    <property type="protein sequence ID" value="QDU04976.1"/>
    <property type="molecule type" value="Genomic_DNA"/>
</dbReference>
<evidence type="ECO:0000313" key="3">
    <source>
        <dbReference type="EMBL" id="QDU04976.1"/>
    </source>
</evidence>
<feature type="signal peptide" evidence="1">
    <location>
        <begin position="1"/>
        <end position="25"/>
    </location>
</feature>
<dbReference type="SUPFAM" id="SSF52317">
    <property type="entry name" value="Class I glutamine amidotransferase-like"/>
    <property type="match status" value="1"/>
</dbReference>
<accession>A0A517WI98</accession>
<sequence precursor="true">MSFRFLTVCCLLIFPLLTVTDVADAADAKTRILMLTQSKGYTHGSVKREKEQLSPSEIAMIQLGKQSGLFTVDCTQDAAADFTKENLQNYDIVMFYTTGMLPIKEEDMQYFLNDWLKQKGHGFIGFHSATDTYKSYEPYWDMIGGSFNGHPWTAGNTVTITVHNTDFPAMKPFGKEFQIKDEIYQYKNWQPEKVHVLMSLNMEKCNPKRPYQVPVAWAKDWGQGKVFVNNMGHNPSTWTNPAFQDSVIGAIKWIRGDAPAAVPVNPELSKQEDAKAAAAVKAAEKK</sequence>
<dbReference type="InterPro" id="IPR029010">
    <property type="entry name" value="ThuA-like"/>
</dbReference>
<organism evidence="3 4">
    <name type="scientific">Gimesia chilikensis</name>
    <dbReference type="NCBI Taxonomy" id="2605989"/>
    <lineage>
        <taxon>Bacteria</taxon>
        <taxon>Pseudomonadati</taxon>
        <taxon>Planctomycetota</taxon>
        <taxon>Planctomycetia</taxon>
        <taxon>Planctomycetales</taxon>
        <taxon>Planctomycetaceae</taxon>
        <taxon>Gimesia</taxon>
    </lineage>
</organism>
<name>A0A517WI98_9PLAN</name>
<feature type="domain" description="ThuA-like" evidence="2">
    <location>
        <begin position="31"/>
        <end position="253"/>
    </location>
</feature>
<dbReference type="RefSeq" id="WP_145042883.1">
    <property type="nucleotide sequence ID" value="NZ_CP036347.1"/>
</dbReference>
<evidence type="ECO:0000256" key="1">
    <source>
        <dbReference type="SAM" id="SignalP"/>
    </source>
</evidence>
<dbReference type="AlphaFoldDB" id="A0A517WI98"/>
<reference evidence="3 4" key="1">
    <citation type="submission" date="2019-02" db="EMBL/GenBank/DDBJ databases">
        <title>Deep-cultivation of Planctomycetes and their phenomic and genomic characterization uncovers novel biology.</title>
        <authorList>
            <person name="Wiegand S."/>
            <person name="Jogler M."/>
            <person name="Boedeker C."/>
            <person name="Pinto D."/>
            <person name="Vollmers J."/>
            <person name="Rivas-Marin E."/>
            <person name="Kohn T."/>
            <person name="Peeters S.H."/>
            <person name="Heuer A."/>
            <person name="Rast P."/>
            <person name="Oberbeckmann S."/>
            <person name="Bunk B."/>
            <person name="Jeske O."/>
            <person name="Meyerdierks A."/>
            <person name="Storesund J.E."/>
            <person name="Kallscheuer N."/>
            <person name="Luecker S."/>
            <person name="Lage O.M."/>
            <person name="Pohl T."/>
            <person name="Merkel B.J."/>
            <person name="Hornburger P."/>
            <person name="Mueller R.-W."/>
            <person name="Bruemmer F."/>
            <person name="Labrenz M."/>
            <person name="Spormann A.M."/>
            <person name="Op den Camp H."/>
            <person name="Overmann J."/>
            <person name="Amann R."/>
            <person name="Jetten M.S.M."/>
            <person name="Mascher T."/>
            <person name="Medema M.H."/>
            <person name="Devos D.P."/>
            <person name="Kaster A.-K."/>
            <person name="Ovreas L."/>
            <person name="Rohde M."/>
            <person name="Galperin M.Y."/>
            <person name="Jogler C."/>
        </authorList>
    </citation>
    <scope>NUCLEOTIDE SEQUENCE [LARGE SCALE GENOMIC DNA]</scope>
    <source>
        <strain evidence="3 4">V6</strain>
    </source>
</reference>
<proteinExistence type="predicted"/>
<dbReference type="InterPro" id="IPR029062">
    <property type="entry name" value="Class_I_gatase-like"/>
</dbReference>
<dbReference type="PANTHER" id="PTHR40469:SF2">
    <property type="entry name" value="GALACTOSE-BINDING DOMAIN-LIKE SUPERFAMILY PROTEIN"/>
    <property type="match status" value="1"/>
</dbReference>
<feature type="chain" id="PRO_5022128041" evidence="1">
    <location>
        <begin position="26"/>
        <end position="286"/>
    </location>
</feature>
<dbReference type="PANTHER" id="PTHR40469">
    <property type="entry name" value="SECRETED GLYCOSYL HYDROLASE"/>
    <property type="match status" value="1"/>
</dbReference>
<evidence type="ECO:0000313" key="4">
    <source>
        <dbReference type="Proteomes" id="UP000320722"/>
    </source>
</evidence>
<dbReference type="Gene3D" id="3.40.50.880">
    <property type="match status" value="1"/>
</dbReference>
<evidence type="ECO:0000259" key="2">
    <source>
        <dbReference type="Pfam" id="PF06283"/>
    </source>
</evidence>
<keyword evidence="1" id="KW-0732">Signal</keyword>
<dbReference type="Pfam" id="PF06283">
    <property type="entry name" value="ThuA"/>
    <property type="match status" value="1"/>
</dbReference>
<gene>
    <name evidence="3" type="ORF">V6x_47080</name>
</gene>